<comment type="caution">
    <text evidence="10">The sequence shown here is derived from an EMBL/GenBank/DDBJ whole genome shotgun (WGS) entry which is preliminary data.</text>
</comment>
<dbReference type="SMART" id="SM01117">
    <property type="entry name" value="Cyt-b5"/>
    <property type="match status" value="1"/>
</dbReference>
<feature type="transmembrane region" description="Helical" evidence="8">
    <location>
        <begin position="370"/>
        <end position="387"/>
    </location>
</feature>
<keyword evidence="6" id="KW-0443">Lipid metabolism</keyword>
<evidence type="ECO:0000256" key="2">
    <source>
        <dbReference type="ARBA" id="ARBA00009295"/>
    </source>
</evidence>
<keyword evidence="3 8" id="KW-0812">Transmembrane</keyword>
<proteinExistence type="inferred from homology"/>
<evidence type="ECO:0000313" key="10">
    <source>
        <dbReference type="EMBL" id="CAF0967157.1"/>
    </source>
</evidence>
<dbReference type="Proteomes" id="UP000663882">
    <property type="component" value="Unassembled WGS sequence"/>
</dbReference>
<evidence type="ECO:0000256" key="7">
    <source>
        <dbReference type="ARBA" id="ARBA00023136"/>
    </source>
</evidence>
<evidence type="ECO:0000256" key="3">
    <source>
        <dbReference type="ARBA" id="ARBA00022692"/>
    </source>
</evidence>
<keyword evidence="4 8" id="KW-1133">Transmembrane helix</keyword>
<evidence type="ECO:0000313" key="11">
    <source>
        <dbReference type="Proteomes" id="UP000663882"/>
    </source>
</evidence>
<comment type="similarity">
    <text evidence="2">Belongs to the fatty acid desaturase type 1 family.</text>
</comment>
<dbReference type="PROSITE" id="PS50255">
    <property type="entry name" value="CYTOCHROME_B5_2"/>
    <property type="match status" value="1"/>
</dbReference>
<dbReference type="EMBL" id="CAJNOO010000518">
    <property type="protein sequence ID" value="CAF0967157.1"/>
    <property type="molecule type" value="Genomic_DNA"/>
</dbReference>
<evidence type="ECO:0000256" key="6">
    <source>
        <dbReference type="ARBA" id="ARBA00023098"/>
    </source>
</evidence>
<dbReference type="SUPFAM" id="SSF55856">
    <property type="entry name" value="Cytochrome b5-like heme/steroid binding domain"/>
    <property type="match status" value="1"/>
</dbReference>
<feature type="transmembrane region" description="Helical" evidence="8">
    <location>
        <begin position="234"/>
        <end position="255"/>
    </location>
</feature>
<evidence type="ECO:0000256" key="4">
    <source>
        <dbReference type="ARBA" id="ARBA00022989"/>
    </source>
</evidence>
<dbReference type="PANTHER" id="PTHR19353:SF88">
    <property type="entry name" value="DELTA(5) FATTY ACID DESATURASE FAT-4"/>
    <property type="match status" value="1"/>
</dbReference>
<name>A0A814EJK4_9BILA</name>
<evidence type="ECO:0000256" key="8">
    <source>
        <dbReference type="SAM" id="Phobius"/>
    </source>
</evidence>
<dbReference type="GO" id="GO:0016020">
    <property type="term" value="C:membrane"/>
    <property type="evidence" value="ECO:0007669"/>
    <property type="project" value="UniProtKB-SubCell"/>
</dbReference>
<dbReference type="Pfam" id="PF00487">
    <property type="entry name" value="FA_desaturase"/>
    <property type="match status" value="1"/>
</dbReference>
<evidence type="ECO:0000259" key="9">
    <source>
        <dbReference type="PROSITE" id="PS50255"/>
    </source>
</evidence>
<dbReference type="OrthoDB" id="260091at2759"/>
<organism evidence="10 11">
    <name type="scientific">Rotaria sordida</name>
    <dbReference type="NCBI Taxonomy" id="392033"/>
    <lineage>
        <taxon>Eukaryota</taxon>
        <taxon>Metazoa</taxon>
        <taxon>Spiralia</taxon>
        <taxon>Gnathifera</taxon>
        <taxon>Rotifera</taxon>
        <taxon>Eurotatoria</taxon>
        <taxon>Bdelloidea</taxon>
        <taxon>Philodinida</taxon>
        <taxon>Philodinidae</taxon>
        <taxon>Rotaria</taxon>
    </lineage>
</organism>
<dbReference type="GO" id="GO:0016717">
    <property type="term" value="F:oxidoreductase activity, acting on paired donors, with oxidation of a pair of donors resulting in the reduction of molecular oxygen to two molecules of water"/>
    <property type="evidence" value="ECO:0007669"/>
    <property type="project" value="TreeGrafter"/>
</dbReference>
<evidence type="ECO:0000256" key="5">
    <source>
        <dbReference type="ARBA" id="ARBA00023002"/>
    </source>
</evidence>
<feature type="domain" description="Cytochrome b5 heme-binding" evidence="9">
    <location>
        <begin position="122"/>
        <end position="198"/>
    </location>
</feature>
<dbReference type="Pfam" id="PF00173">
    <property type="entry name" value="Cyt-b5"/>
    <property type="match status" value="1"/>
</dbReference>
<dbReference type="InterPro" id="IPR005804">
    <property type="entry name" value="FA_desaturase_dom"/>
</dbReference>
<comment type="subcellular location">
    <subcellularLocation>
        <location evidence="1">Membrane</location>
        <topology evidence="1">Multi-pass membrane protein</topology>
    </subcellularLocation>
</comment>
<dbReference type="AlphaFoldDB" id="A0A814EJK4"/>
<keyword evidence="7 8" id="KW-0472">Membrane</keyword>
<dbReference type="CDD" id="cd03506">
    <property type="entry name" value="Delta6-FADS-like"/>
    <property type="match status" value="1"/>
</dbReference>
<feature type="transmembrane region" description="Helical" evidence="8">
    <location>
        <begin position="407"/>
        <end position="429"/>
    </location>
</feature>
<reference evidence="10" key="1">
    <citation type="submission" date="2021-02" db="EMBL/GenBank/DDBJ databases">
        <authorList>
            <person name="Nowell W R."/>
        </authorList>
    </citation>
    <scope>NUCLEOTIDE SEQUENCE</scope>
</reference>
<gene>
    <name evidence="10" type="ORF">RFH988_LOCUS12433</name>
</gene>
<dbReference type="Gene3D" id="3.10.120.10">
    <property type="entry name" value="Cytochrome b5-like heme/steroid binding domain"/>
    <property type="match status" value="1"/>
</dbReference>
<dbReference type="PANTHER" id="PTHR19353">
    <property type="entry name" value="FATTY ACID DESATURASE 2"/>
    <property type="match status" value="1"/>
</dbReference>
<dbReference type="InterPro" id="IPR012171">
    <property type="entry name" value="Fatty_acid_desaturase"/>
</dbReference>
<sequence>MTTLFVATHPDIEQNNIRGAYFIPSKILPPPYCRPTIAEMNPVANDRQQCQQLWELSQLTKKLVASRSPRIPPVENITDRSLKIMGRGRKNWDPPLLVDNQQQESSIVTTTNPTVINNEIDKRQYTWDEIRRHSNKKDRWIVIDKCVYNVTNWTKHPGGQVVLNHYAGQDASEAFLAFHSNLALVQKYLTAFYIGDVINDEDKDNTKDDQTLKYDFEQLRQKAISKKLFQSSRFFYILTCLHILAFEFAAYFVLFRFDTTWLPYLASILFYTIAEAQCGWTQHDFGHLSVFRKSSWNHVVHNFFMGFIKGASPDWWNHMHFQHHAKPNVIDRDPDTRLEPLFLLGNAIPIRRAQINAKYRTKIPYNLQHLYFFIAAPLLVPIYFQFMTIQHTVKRRKWTDLAWLSMYYIKFFSLIPLKLGLLGALKYYFLLRVLEGTWFVIVAQSNHVVMDVSYDDFSLSWFRLQLKATCNIVKSPFNDWFTGHLNFQIEHHLFPTMPRHNLYKIQPEVMELCRKYNIPYVVKPLGRAFLDILTSLEKSGRMWLQTYEDLIHAASTKEN</sequence>
<evidence type="ECO:0000256" key="1">
    <source>
        <dbReference type="ARBA" id="ARBA00004141"/>
    </source>
</evidence>
<dbReference type="InterPro" id="IPR036400">
    <property type="entry name" value="Cyt_B5-like_heme/steroid_sf"/>
</dbReference>
<dbReference type="InterPro" id="IPR001199">
    <property type="entry name" value="Cyt_B5-like_heme/steroid-bd"/>
</dbReference>
<dbReference type="GO" id="GO:0006629">
    <property type="term" value="P:lipid metabolic process"/>
    <property type="evidence" value="ECO:0007669"/>
    <property type="project" value="UniProtKB-KW"/>
</dbReference>
<accession>A0A814EJK4</accession>
<protein>
    <recommendedName>
        <fullName evidence="9">Cytochrome b5 heme-binding domain-containing protein</fullName>
    </recommendedName>
</protein>
<keyword evidence="5" id="KW-0560">Oxidoreductase</keyword>